<dbReference type="GO" id="GO:0005634">
    <property type="term" value="C:nucleus"/>
    <property type="evidence" value="ECO:0007669"/>
    <property type="project" value="TreeGrafter"/>
</dbReference>
<reference evidence="2 3" key="1">
    <citation type="journal article" date="2019" name="BMC Genomics">
        <title>New insights from Opisthorchis felineus genome: update on genomics of the epidemiologically important liver flukes.</title>
        <authorList>
            <person name="Ershov N.I."/>
            <person name="Mordvinov V.A."/>
            <person name="Prokhortchouk E.B."/>
            <person name="Pakharukova M.Y."/>
            <person name="Gunbin K.V."/>
            <person name="Ustyantsev K."/>
            <person name="Genaev M.A."/>
            <person name="Blinov A.G."/>
            <person name="Mazur A."/>
            <person name="Boulygina E."/>
            <person name="Tsygankova S."/>
            <person name="Khrameeva E."/>
            <person name="Chekanov N."/>
            <person name="Fan G."/>
            <person name="Xiao A."/>
            <person name="Zhang H."/>
            <person name="Xu X."/>
            <person name="Yang H."/>
            <person name="Solovyev V."/>
            <person name="Lee S.M."/>
            <person name="Liu X."/>
            <person name="Afonnikov D.A."/>
            <person name="Skryabin K.G."/>
        </authorList>
    </citation>
    <scope>NUCLEOTIDE SEQUENCE [LARGE SCALE GENOMIC DNA]</scope>
    <source>
        <strain evidence="2">AK-0245</strain>
        <tissue evidence="2">Whole organism</tissue>
    </source>
</reference>
<evidence type="ECO:0000313" key="3">
    <source>
        <dbReference type="Proteomes" id="UP000308267"/>
    </source>
</evidence>
<dbReference type="InterPro" id="IPR021346">
    <property type="entry name" value="Tma16"/>
</dbReference>
<comment type="similarity">
    <text evidence="1">Belongs to the TMA16 family.</text>
</comment>
<proteinExistence type="inferred from homology"/>
<protein>
    <recommendedName>
        <fullName evidence="4">Translation machinery-associated protein 16</fullName>
    </recommendedName>
</protein>
<evidence type="ECO:0008006" key="4">
    <source>
        <dbReference type="Google" id="ProtNLM"/>
    </source>
</evidence>
<dbReference type="STRING" id="147828.A0A4S2KRG8"/>
<keyword evidence="3" id="KW-1185">Reference proteome</keyword>
<dbReference type="AlphaFoldDB" id="A0A4S2KRG8"/>
<evidence type="ECO:0000256" key="1">
    <source>
        <dbReference type="ARBA" id="ARBA00034127"/>
    </source>
</evidence>
<dbReference type="PANTHER" id="PTHR13349:SF2">
    <property type="entry name" value="TRANSLATION MACHINERY-ASSOCIATED PROTEIN 16"/>
    <property type="match status" value="1"/>
</dbReference>
<sequence>MLKVRKGWGWMVSAQLKNSSFLTLRNCLFKTQVMKVLHPQSRKAGYARRHLHHELRVAKRQKQQVRKNKLLESKLQWFRDNFPEGRTHLTHEEQASLIERYLQRTVAVTEHSSVKSDMRSAYLQQQNEEYSACGLEVPDLTSKANVEHLLAWNDEPSRIPTIKMKTVKRPKKSTECNTTV</sequence>
<dbReference type="OrthoDB" id="270284at2759"/>
<evidence type="ECO:0000313" key="2">
    <source>
        <dbReference type="EMBL" id="TGZ52481.1"/>
    </source>
</evidence>
<gene>
    <name evidence="2" type="ORF">CRM22_010604</name>
</gene>
<dbReference type="InterPro" id="IPR038356">
    <property type="entry name" value="Tma16_sf"/>
</dbReference>
<dbReference type="Gene3D" id="1.20.1440.170">
    <property type="entry name" value="Translation machinery-associated protein 16-like"/>
    <property type="match status" value="1"/>
</dbReference>
<dbReference type="PANTHER" id="PTHR13349">
    <property type="entry name" value="TRANSLATION MACHINERY-ASSOCIATED PROTEIN 16"/>
    <property type="match status" value="1"/>
</dbReference>
<accession>A0A4S2KRG8</accession>
<organism evidence="2 3">
    <name type="scientific">Opisthorchis felineus</name>
    <dbReference type="NCBI Taxonomy" id="147828"/>
    <lineage>
        <taxon>Eukaryota</taxon>
        <taxon>Metazoa</taxon>
        <taxon>Spiralia</taxon>
        <taxon>Lophotrochozoa</taxon>
        <taxon>Platyhelminthes</taxon>
        <taxon>Trematoda</taxon>
        <taxon>Digenea</taxon>
        <taxon>Opisthorchiida</taxon>
        <taxon>Opisthorchiata</taxon>
        <taxon>Opisthorchiidae</taxon>
        <taxon>Opisthorchis</taxon>
    </lineage>
</organism>
<dbReference type="Proteomes" id="UP000308267">
    <property type="component" value="Unassembled WGS sequence"/>
</dbReference>
<comment type="caution">
    <text evidence="2">The sequence shown here is derived from an EMBL/GenBank/DDBJ whole genome shotgun (WGS) entry which is preliminary data.</text>
</comment>
<name>A0A4S2KRG8_OPIFE</name>
<dbReference type="EMBL" id="SJOL01010002">
    <property type="protein sequence ID" value="TGZ52481.1"/>
    <property type="molecule type" value="Genomic_DNA"/>
</dbReference>
<dbReference type="Pfam" id="PF11176">
    <property type="entry name" value="Tma16"/>
    <property type="match status" value="1"/>
</dbReference>